<protein>
    <recommendedName>
        <fullName evidence="3">HTH cro/C1-type domain-containing protein</fullName>
    </recommendedName>
</protein>
<name>A0A2N9WSV2_9NEIS</name>
<evidence type="ECO:0008006" key="3">
    <source>
        <dbReference type="Google" id="ProtNLM"/>
    </source>
</evidence>
<sequence length="61" mass="6660">MEPNEIYEDSKKKGLSARLIADALNVTNHSVAEVITSGRRSKRIAEAIAKLIGKPFTDAFS</sequence>
<dbReference type="GO" id="GO:0003677">
    <property type="term" value="F:DNA binding"/>
    <property type="evidence" value="ECO:0007669"/>
    <property type="project" value="InterPro"/>
</dbReference>
<proteinExistence type="predicted"/>
<dbReference type="AlphaFoldDB" id="A0A2N9WSV2"/>
<dbReference type="EMBL" id="MDVB01000087">
    <property type="protein sequence ID" value="PIT14260.1"/>
    <property type="molecule type" value="Genomic_DNA"/>
</dbReference>
<dbReference type="RefSeq" id="WP_100091148.1">
    <property type="nucleotide sequence ID" value="NZ_MDVB01000087.1"/>
</dbReference>
<evidence type="ECO:0000313" key="1">
    <source>
        <dbReference type="EMBL" id="PIT14260.1"/>
    </source>
</evidence>
<evidence type="ECO:0000313" key="2">
    <source>
        <dbReference type="Proteomes" id="UP000231293"/>
    </source>
</evidence>
<dbReference type="InterPro" id="IPR010982">
    <property type="entry name" value="Lambda_DNA-bd_dom_sf"/>
</dbReference>
<dbReference type="Proteomes" id="UP000231293">
    <property type="component" value="Unassembled WGS sequence"/>
</dbReference>
<accession>A0A2N9WSV2</accession>
<organism evidence="1 2">
    <name type="scientific">Snodgrassella alvi</name>
    <dbReference type="NCBI Taxonomy" id="1196083"/>
    <lineage>
        <taxon>Bacteria</taxon>
        <taxon>Pseudomonadati</taxon>
        <taxon>Pseudomonadota</taxon>
        <taxon>Betaproteobacteria</taxon>
        <taxon>Neisseriales</taxon>
        <taxon>Neisseriaceae</taxon>
        <taxon>Snodgrassella</taxon>
    </lineage>
</organism>
<dbReference type="Gene3D" id="1.10.260.40">
    <property type="entry name" value="lambda repressor-like DNA-binding domains"/>
    <property type="match status" value="1"/>
</dbReference>
<reference evidence="1 2" key="1">
    <citation type="journal article" date="2017" name="MBio">
        <title>Type VI secretion-mediated competition in the bee gut microbiome.</title>
        <authorList>
            <person name="Steele M.I."/>
            <person name="Kwong W.K."/>
            <person name="Powell J.E."/>
            <person name="Whiteley M."/>
            <person name="Moran N.A."/>
        </authorList>
    </citation>
    <scope>NUCLEOTIDE SEQUENCE [LARGE SCALE GENOMIC DNA]</scope>
    <source>
        <strain evidence="1 2">App2-2</strain>
    </source>
</reference>
<comment type="caution">
    <text evidence="1">The sequence shown here is derived from an EMBL/GenBank/DDBJ whole genome shotgun (WGS) entry which is preliminary data.</text>
</comment>
<gene>
    <name evidence="1" type="ORF">BGI32_08045</name>
</gene>
<dbReference type="OrthoDB" id="6692720at2"/>